<dbReference type="EMBL" id="MTSL01000101">
    <property type="protein sequence ID" value="PJF18779.1"/>
    <property type="molecule type" value="Genomic_DNA"/>
</dbReference>
<proteinExistence type="predicted"/>
<gene>
    <name evidence="1" type="ORF">PSACC_01377</name>
</gene>
<name>A0A2H9TM36_9FUNG</name>
<dbReference type="AlphaFoldDB" id="A0A2H9TM36"/>
<reference evidence="1 2" key="1">
    <citation type="submission" date="2016-10" db="EMBL/GenBank/DDBJ databases">
        <title>The genome of Paramicrosporidium saccamoebae is the missing link in understanding Cryptomycota and Microsporidia evolution.</title>
        <authorList>
            <person name="Quandt C.A."/>
            <person name="Beaudet D."/>
            <person name="Corsaro D."/>
            <person name="Michel R."/>
            <person name="Corradi N."/>
            <person name="James T."/>
        </authorList>
    </citation>
    <scope>NUCLEOTIDE SEQUENCE [LARGE SCALE GENOMIC DNA]</scope>
    <source>
        <strain evidence="1 2">KSL3</strain>
    </source>
</reference>
<comment type="caution">
    <text evidence="1">The sequence shown here is derived from an EMBL/GenBank/DDBJ whole genome shotgun (WGS) entry which is preliminary data.</text>
</comment>
<sequence>MFPTDGDCGIEGHALELRVVALLEEAAQLVERANGVQRTEEKREAVLQGRAMAETVQKLRDDIHRFIKQVPRCDFPRHDTTLLKRYLAVLDQ</sequence>
<evidence type="ECO:0000313" key="1">
    <source>
        <dbReference type="EMBL" id="PJF18779.1"/>
    </source>
</evidence>
<accession>A0A2H9TM36</accession>
<keyword evidence="2" id="KW-1185">Reference proteome</keyword>
<evidence type="ECO:0000313" key="2">
    <source>
        <dbReference type="Proteomes" id="UP000240830"/>
    </source>
</evidence>
<organism evidence="1 2">
    <name type="scientific">Paramicrosporidium saccamoebae</name>
    <dbReference type="NCBI Taxonomy" id="1246581"/>
    <lineage>
        <taxon>Eukaryota</taxon>
        <taxon>Fungi</taxon>
        <taxon>Fungi incertae sedis</taxon>
        <taxon>Cryptomycota</taxon>
        <taxon>Cryptomycota incertae sedis</taxon>
        <taxon>Paramicrosporidium</taxon>
    </lineage>
</organism>
<dbReference type="Proteomes" id="UP000240830">
    <property type="component" value="Unassembled WGS sequence"/>
</dbReference>
<protein>
    <submittedName>
        <fullName evidence="1">Uncharacterized protein</fullName>
    </submittedName>
</protein>